<gene>
    <name evidence="1" type="ORF">M472_21580</name>
</gene>
<proteinExistence type="predicted"/>
<dbReference type="PATRIC" id="fig|1346330.5.peg.6"/>
<sequence length="37" mass="4212">MGTREYLLDKAKKEGIEKGNREEAVATGLEFKKRVCL</sequence>
<organism evidence="1 2">
    <name type="scientific">Sphingobacterium paucimobilis HER1398</name>
    <dbReference type="NCBI Taxonomy" id="1346330"/>
    <lineage>
        <taxon>Bacteria</taxon>
        <taxon>Pseudomonadati</taxon>
        <taxon>Bacteroidota</taxon>
        <taxon>Sphingobacteriia</taxon>
        <taxon>Sphingobacteriales</taxon>
        <taxon>Sphingobacteriaceae</taxon>
        <taxon>Sphingobacterium</taxon>
    </lineage>
</organism>
<keyword evidence="2" id="KW-1185">Reference proteome</keyword>
<protein>
    <submittedName>
        <fullName evidence="1">Uncharacterized protein</fullName>
    </submittedName>
</protein>
<dbReference type="Proteomes" id="UP000016584">
    <property type="component" value="Unassembled WGS sequence"/>
</dbReference>
<name>U2I1F2_9SPHI</name>
<comment type="caution">
    <text evidence="1">The sequence shown here is derived from an EMBL/GenBank/DDBJ whole genome shotgun (WGS) entry which is preliminary data.</text>
</comment>
<evidence type="ECO:0000313" key="1">
    <source>
        <dbReference type="EMBL" id="ERJ61350.1"/>
    </source>
</evidence>
<dbReference type="AlphaFoldDB" id="U2I1F2"/>
<reference evidence="1 2" key="1">
    <citation type="journal article" date="2013" name="Genome Announc.">
        <title>The Draft Genome Sequence of Sphingomonas paucimobilis Strain HER1398 (Proteobacteria), Host to the Giant PAU Phage, Indicates That It Is a Member of the Genus Sphingobacterium (Bacteroidetes).</title>
        <authorList>
            <person name="White R.A.III."/>
            <person name="Suttle C.A."/>
        </authorList>
    </citation>
    <scope>NUCLEOTIDE SEQUENCE [LARGE SCALE GENOMIC DNA]</scope>
    <source>
        <strain evidence="1 2">HER1398</strain>
    </source>
</reference>
<dbReference type="STRING" id="1346330.M472_21580"/>
<accession>U2I1F2</accession>
<evidence type="ECO:0000313" key="2">
    <source>
        <dbReference type="Proteomes" id="UP000016584"/>
    </source>
</evidence>
<dbReference type="EMBL" id="ATDL01000001">
    <property type="protein sequence ID" value="ERJ61350.1"/>
    <property type="molecule type" value="Genomic_DNA"/>
</dbReference>